<organism evidence="2 3">
    <name type="scientific">Pogonophryne albipinna</name>
    <dbReference type="NCBI Taxonomy" id="1090488"/>
    <lineage>
        <taxon>Eukaryota</taxon>
        <taxon>Metazoa</taxon>
        <taxon>Chordata</taxon>
        <taxon>Craniata</taxon>
        <taxon>Vertebrata</taxon>
        <taxon>Euteleostomi</taxon>
        <taxon>Actinopterygii</taxon>
        <taxon>Neopterygii</taxon>
        <taxon>Teleostei</taxon>
        <taxon>Neoteleostei</taxon>
        <taxon>Acanthomorphata</taxon>
        <taxon>Eupercaria</taxon>
        <taxon>Perciformes</taxon>
        <taxon>Notothenioidei</taxon>
        <taxon>Pogonophryne</taxon>
    </lineage>
</organism>
<feature type="non-terminal residue" evidence="2">
    <location>
        <position position="104"/>
    </location>
</feature>
<evidence type="ECO:0000256" key="1">
    <source>
        <dbReference type="SAM" id="MobiDB-lite"/>
    </source>
</evidence>
<feature type="region of interest" description="Disordered" evidence="1">
    <location>
        <begin position="15"/>
        <end position="40"/>
    </location>
</feature>
<dbReference type="Proteomes" id="UP001219934">
    <property type="component" value="Unassembled WGS sequence"/>
</dbReference>
<accession>A0AAD6B4N5</accession>
<protein>
    <submittedName>
        <fullName evidence="2">Uncharacterized protein</fullName>
    </submittedName>
</protein>
<dbReference type="AlphaFoldDB" id="A0AAD6B4N5"/>
<evidence type="ECO:0000313" key="2">
    <source>
        <dbReference type="EMBL" id="KAJ4935566.1"/>
    </source>
</evidence>
<comment type="caution">
    <text evidence="2">The sequence shown here is derived from an EMBL/GenBank/DDBJ whole genome shotgun (WGS) entry which is preliminary data.</text>
</comment>
<proteinExistence type="predicted"/>
<sequence>MKSALGTGNVWPEIQEALSGAKDQSPPAAQSSRRQSESREVQKAPCLLCNEVQDVCCHNTQRSIRALSDVITSAIFIEDNHPVSSAHYMGTEKVTGPRLAGAVC</sequence>
<keyword evidence="3" id="KW-1185">Reference proteome</keyword>
<dbReference type="EMBL" id="JAPTMU010000011">
    <property type="protein sequence ID" value="KAJ4935566.1"/>
    <property type="molecule type" value="Genomic_DNA"/>
</dbReference>
<name>A0AAD6B4N5_9TELE</name>
<gene>
    <name evidence="2" type="ORF">JOQ06_017098</name>
</gene>
<reference evidence="2" key="1">
    <citation type="submission" date="2022-11" db="EMBL/GenBank/DDBJ databases">
        <title>Chromosome-level genome of Pogonophryne albipinna.</title>
        <authorList>
            <person name="Jo E."/>
        </authorList>
    </citation>
    <scope>NUCLEOTIDE SEQUENCE</scope>
    <source>
        <strain evidence="2">SGF0006</strain>
        <tissue evidence="2">Muscle</tissue>
    </source>
</reference>
<evidence type="ECO:0000313" key="3">
    <source>
        <dbReference type="Proteomes" id="UP001219934"/>
    </source>
</evidence>